<protein>
    <recommendedName>
        <fullName evidence="5">COP1-interacting protein 7</fullName>
    </recommendedName>
</protein>
<name>A0A6D2IPV5_9BRAS</name>
<keyword evidence="2" id="KW-1133">Transmembrane helix</keyword>
<feature type="compositionally biased region" description="Basic and acidic residues" evidence="1">
    <location>
        <begin position="643"/>
        <end position="660"/>
    </location>
</feature>
<feature type="region of interest" description="Disordered" evidence="1">
    <location>
        <begin position="897"/>
        <end position="921"/>
    </location>
</feature>
<organism evidence="3 4">
    <name type="scientific">Microthlaspi erraticum</name>
    <dbReference type="NCBI Taxonomy" id="1685480"/>
    <lineage>
        <taxon>Eukaryota</taxon>
        <taxon>Viridiplantae</taxon>
        <taxon>Streptophyta</taxon>
        <taxon>Embryophyta</taxon>
        <taxon>Tracheophyta</taxon>
        <taxon>Spermatophyta</taxon>
        <taxon>Magnoliopsida</taxon>
        <taxon>eudicotyledons</taxon>
        <taxon>Gunneridae</taxon>
        <taxon>Pentapetalae</taxon>
        <taxon>rosids</taxon>
        <taxon>malvids</taxon>
        <taxon>Brassicales</taxon>
        <taxon>Brassicaceae</taxon>
        <taxon>Coluteocarpeae</taxon>
        <taxon>Microthlaspi</taxon>
    </lineage>
</organism>
<evidence type="ECO:0000256" key="2">
    <source>
        <dbReference type="SAM" id="Phobius"/>
    </source>
</evidence>
<feature type="compositionally biased region" description="Basic residues" evidence="1">
    <location>
        <begin position="519"/>
        <end position="535"/>
    </location>
</feature>
<reference evidence="3" key="1">
    <citation type="submission" date="2020-01" db="EMBL/GenBank/DDBJ databases">
        <authorList>
            <person name="Mishra B."/>
        </authorList>
    </citation>
    <scope>NUCLEOTIDE SEQUENCE [LARGE SCALE GENOMIC DNA]</scope>
</reference>
<feature type="compositionally biased region" description="Basic and acidic residues" evidence="1">
    <location>
        <begin position="282"/>
        <end position="292"/>
    </location>
</feature>
<feature type="region of interest" description="Disordered" evidence="1">
    <location>
        <begin position="277"/>
        <end position="303"/>
    </location>
</feature>
<sequence>MEGRILYRIIATVSILGIYISLYRLCPLSCSLQYASIGGTTLYVVMFLMLHFPTTIRIYKEHEPPLPRTRTLFSVIPMAAIYYFSFIYPSLDVFVYVYSMFAFGFAMFNLNSPMQFLHVCCTLIFGFNLGYTGHLNEKKKKTTSLISLSSEAMDSRAILDSALFQLTPTRTRFDLVLFCGSKKEKLASGIFEPFVSHLKFARDQISKGGYSISLHPPNSHSSWFTKSTFDRFVRFVNTPAIIERFATLEKEILQIENSIQANEIAANAAFAEQIQDGSNVKKSNESSKKESENGNEAAGEETSKIQLQRLLETRRTLLRREQAMAYARGVVAGYEIDSIDDLILFADAFGASRLREACVKYKELWKKKHGDGLWMAELAAVKAIAPGDMSLLGSSGIILTNEGAAALSLNGTDSSHASSETKDDKSVNVDQHPPSFQAPPMGWPNHMPQYYYPPPYQGYPYPPMHPMQNQNQWPSKGKASKKKGKGDSDRDVSSGTSESSESSDSGSDDSASSLEDHQGKRHSRRSKKNRKKKSSKTVIIRNINYITPEGRNGDMEGNEFTDNGSIKETVGFLRENKAYEAEVSGSGDEILKSSSEVKRSNENWDSFQNILMRDDDVKSMDVVSEEHSIIVTQKQIENGGGRSFDHFESEDGARRVTRTRDSTEECMLLLKRSEMLGGDESKDMYNNGTSGGSLVKKSGSGEDWFTTSDHLAGKPESNFGRMSFDESCKSKKQEFVDDSFMVHSSSLTGDDLYDSRWRPDMSADIALASDVDNGQGNEKREMSGSWEPNDLCMVLERNSGDSLANNDCSIDFSAEANARLSSNGGTAEEKEEKTEKKIPEARKSRTPVRTRGETVSKTAKKPTVANRTMAQKNKFEKEEEMRKRIESLVLERQRRIAERSAATATRKASNRAPSVREKAAT</sequence>
<feature type="region of interest" description="Disordered" evidence="1">
    <location>
        <begin position="410"/>
        <end position="444"/>
    </location>
</feature>
<evidence type="ECO:0000256" key="1">
    <source>
        <dbReference type="SAM" id="MobiDB-lite"/>
    </source>
</evidence>
<dbReference type="PANTHER" id="PTHR31008:SF0">
    <property type="entry name" value="CSL1"/>
    <property type="match status" value="1"/>
</dbReference>
<evidence type="ECO:0000313" key="3">
    <source>
        <dbReference type="EMBL" id="CAA7029664.1"/>
    </source>
</evidence>
<dbReference type="AlphaFoldDB" id="A0A6D2IPV5"/>
<feature type="region of interest" description="Disordered" evidence="1">
    <location>
        <begin position="819"/>
        <end position="881"/>
    </location>
</feature>
<dbReference type="EMBL" id="CACVBM020001085">
    <property type="protein sequence ID" value="CAA7029664.1"/>
    <property type="molecule type" value="Genomic_DNA"/>
</dbReference>
<proteinExistence type="predicted"/>
<feature type="transmembrane region" description="Helical" evidence="2">
    <location>
        <begin position="5"/>
        <end position="25"/>
    </location>
</feature>
<feature type="compositionally biased region" description="Low complexity" evidence="1">
    <location>
        <begin position="493"/>
        <end position="513"/>
    </location>
</feature>
<keyword evidence="2" id="KW-0812">Transmembrane</keyword>
<dbReference type="OrthoDB" id="1749136at2759"/>
<keyword evidence="2" id="KW-0472">Membrane</keyword>
<dbReference type="PANTHER" id="PTHR31008">
    <property type="entry name" value="COP1-INTERACTING PROTEIN-RELATED"/>
    <property type="match status" value="1"/>
</dbReference>
<feature type="region of interest" description="Disordered" evidence="1">
    <location>
        <begin position="639"/>
        <end position="660"/>
    </location>
</feature>
<feature type="transmembrane region" description="Helical" evidence="2">
    <location>
        <begin position="31"/>
        <end position="50"/>
    </location>
</feature>
<keyword evidence="4" id="KW-1185">Reference proteome</keyword>
<comment type="caution">
    <text evidence="3">The sequence shown here is derived from an EMBL/GenBank/DDBJ whole genome shotgun (WGS) entry which is preliminary data.</text>
</comment>
<gene>
    <name evidence="3" type="ORF">MERR_LOCUS16899</name>
</gene>
<evidence type="ECO:0008006" key="5">
    <source>
        <dbReference type="Google" id="ProtNLM"/>
    </source>
</evidence>
<feature type="compositionally biased region" description="Basic and acidic residues" evidence="1">
    <location>
        <begin position="827"/>
        <end position="843"/>
    </location>
</feature>
<feature type="region of interest" description="Disordered" evidence="1">
    <location>
        <begin position="462"/>
        <end position="540"/>
    </location>
</feature>
<accession>A0A6D2IPV5</accession>
<feature type="region of interest" description="Disordered" evidence="1">
    <location>
        <begin position="678"/>
        <end position="719"/>
    </location>
</feature>
<evidence type="ECO:0000313" key="4">
    <source>
        <dbReference type="Proteomes" id="UP000467841"/>
    </source>
</evidence>
<dbReference type="Proteomes" id="UP000467841">
    <property type="component" value="Unassembled WGS sequence"/>
</dbReference>